<dbReference type="OrthoDB" id="9807937at2"/>
<feature type="transmembrane region" description="Helical" evidence="1">
    <location>
        <begin position="97"/>
        <end position="116"/>
    </location>
</feature>
<dbReference type="Gene3D" id="1.10.3730.20">
    <property type="match status" value="1"/>
</dbReference>
<dbReference type="AlphaFoldDB" id="A0A1G6QIE4"/>
<dbReference type="Pfam" id="PF00892">
    <property type="entry name" value="EamA"/>
    <property type="match status" value="2"/>
</dbReference>
<dbReference type="InterPro" id="IPR000620">
    <property type="entry name" value="EamA_dom"/>
</dbReference>
<evidence type="ECO:0000313" key="3">
    <source>
        <dbReference type="EMBL" id="SDC92078.1"/>
    </source>
</evidence>
<gene>
    <name evidence="3" type="ORF">SAMN04488239_104136</name>
</gene>
<feature type="domain" description="EamA" evidence="2">
    <location>
        <begin position="148"/>
        <end position="271"/>
    </location>
</feature>
<reference evidence="4" key="1">
    <citation type="submission" date="2016-10" db="EMBL/GenBank/DDBJ databases">
        <authorList>
            <person name="Varghese N."/>
            <person name="Submissions S."/>
        </authorList>
    </citation>
    <scope>NUCLEOTIDE SEQUENCE [LARGE SCALE GENOMIC DNA]</scope>
    <source>
        <strain evidence="4">CGMCC 1.9108</strain>
    </source>
</reference>
<protein>
    <submittedName>
        <fullName evidence="3">Threonine/homoserine efflux transporter RhtA</fullName>
    </submittedName>
</protein>
<dbReference type="RefSeq" id="WP_093029333.1">
    <property type="nucleotide sequence ID" value="NZ_FMZV01000004.1"/>
</dbReference>
<feature type="transmembrane region" description="Helical" evidence="1">
    <location>
        <begin position="123"/>
        <end position="142"/>
    </location>
</feature>
<feature type="domain" description="EamA" evidence="2">
    <location>
        <begin position="8"/>
        <end position="138"/>
    </location>
</feature>
<feature type="transmembrane region" description="Helical" evidence="1">
    <location>
        <begin position="178"/>
        <end position="198"/>
    </location>
</feature>
<feature type="transmembrane region" description="Helical" evidence="1">
    <location>
        <begin position="148"/>
        <end position="166"/>
    </location>
</feature>
<keyword evidence="1" id="KW-1133">Transmembrane helix</keyword>
<evidence type="ECO:0000259" key="2">
    <source>
        <dbReference type="Pfam" id="PF00892"/>
    </source>
</evidence>
<dbReference type="Proteomes" id="UP000199628">
    <property type="component" value="Unassembled WGS sequence"/>
</dbReference>
<keyword evidence="1" id="KW-0472">Membrane</keyword>
<evidence type="ECO:0000313" key="4">
    <source>
        <dbReference type="Proteomes" id="UP000199628"/>
    </source>
</evidence>
<dbReference type="SUPFAM" id="SSF103481">
    <property type="entry name" value="Multidrug resistance efflux transporter EmrE"/>
    <property type="match status" value="2"/>
</dbReference>
<dbReference type="GO" id="GO:0016020">
    <property type="term" value="C:membrane"/>
    <property type="evidence" value="ECO:0007669"/>
    <property type="project" value="InterPro"/>
</dbReference>
<feature type="transmembrane region" description="Helical" evidence="1">
    <location>
        <begin position="235"/>
        <end position="254"/>
    </location>
</feature>
<feature type="transmembrane region" description="Helical" evidence="1">
    <location>
        <begin position="38"/>
        <end position="59"/>
    </location>
</feature>
<keyword evidence="4" id="KW-1185">Reference proteome</keyword>
<dbReference type="EMBL" id="FMZV01000004">
    <property type="protein sequence ID" value="SDC92078.1"/>
    <property type="molecule type" value="Genomic_DNA"/>
</dbReference>
<feature type="transmembrane region" description="Helical" evidence="1">
    <location>
        <begin position="260"/>
        <end position="277"/>
    </location>
</feature>
<sequence>MSQSSRQAIVYMVLAILFFTLMDATVKALTPRIGVIPALWARYTGQMVLVVLLVLPRLHRVARTRYPRLQLLRSLMLMGATWFFFIGISRIPLTDASALMAVNPVLITLGAALFLGEALGPRRILGIAIALAGAMIILRPGSALFQPAALFPLAAAACYSTYALLTRRVGPDEDVWTSLLYTGLIGTIILSLVVAPYWQTPDLAAWGLIVLVVGFGTMGQLSLIRAFSQGEAAMLAPYAYCGLGFAAVWSAVFFGEYPDVWTILGALVIAGAGLYVWHREMHSR</sequence>
<dbReference type="PANTHER" id="PTHR22911:SF103">
    <property type="entry name" value="BLR2811 PROTEIN"/>
    <property type="match status" value="1"/>
</dbReference>
<dbReference type="STRING" id="639004.SAMN04488239_104136"/>
<feature type="transmembrane region" description="Helical" evidence="1">
    <location>
        <begin position="204"/>
        <end position="223"/>
    </location>
</feature>
<keyword evidence="1" id="KW-0812">Transmembrane</keyword>
<name>A0A1G6QIE4_9RHOB</name>
<proteinExistence type="predicted"/>
<organism evidence="3 4">
    <name type="scientific">Ruegeria marina</name>
    <dbReference type="NCBI Taxonomy" id="639004"/>
    <lineage>
        <taxon>Bacteria</taxon>
        <taxon>Pseudomonadati</taxon>
        <taxon>Pseudomonadota</taxon>
        <taxon>Alphaproteobacteria</taxon>
        <taxon>Rhodobacterales</taxon>
        <taxon>Roseobacteraceae</taxon>
        <taxon>Ruegeria</taxon>
    </lineage>
</organism>
<dbReference type="InterPro" id="IPR037185">
    <property type="entry name" value="EmrE-like"/>
</dbReference>
<feature type="transmembrane region" description="Helical" evidence="1">
    <location>
        <begin position="71"/>
        <end position="91"/>
    </location>
</feature>
<accession>A0A1G6QIE4</accession>
<evidence type="ECO:0000256" key="1">
    <source>
        <dbReference type="SAM" id="Phobius"/>
    </source>
</evidence>
<dbReference type="PANTHER" id="PTHR22911">
    <property type="entry name" value="ACYL-MALONYL CONDENSING ENZYME-RELATED"/>
    <property type="match status" value="1"/>
</dbReference>